<dbReference type="SUPFAM" id="SSF48208">
    <property type="entry name" value="Six-hairpin glycosidases"/>
    <property type="match status" value="1"/>
</dbReference>
<dbReference type="InterPro" id="IPR012341">
    <property type="entry name" value="6hp_glycosidase-like_sf"/>
</dbReference>
<dbReference type="FunFam" id="1.50.10.10:FF:000020">
    <property type="entry name" value="Endoglucanase"/>
    <property type="match status" value="1"/>
</dbReference>
<comment type="catalytic activity">
    <reaction evidence="1 10">
        <text>Endohydrolysis of (1-&gt;4)-beta-D-glucosidic linkages in cellulose, lichenin and cereal beta-D-glucans.</text>
        <dbReference type="EC" id="3.2.1.4"/>
    </reaction>
</comment>
<dbReference type="InterPro" id="IPR008928">
    <property type="entry name" value="6-hairpin_glycosidase_sf"/>
</dbReference>
<dbReference type="GO" id="GO:0008810">
    <property type="term" value="F:cellulase activity"/>
    <property type="evidence" value="ECO:0007669"/>
    <property type="project" value="UniProtKB-EC"/>
</dbReference>
<keyword evidence="13" id="KW-1185">Reference proteome</keyword>
<evidence type="ECO:0000256" key="10">
    <source>
        <dbReference type="RuleBase" id="RU361166"/>
    </source>
</evidence>
<feature type="active site" evidence="8">
    <location>
        <position position="520"/>
    </location>
</feature>
<evidence type="ECO:0000256" key="3">
    <source>
        <dbReference type="ARBA" id="ARBA00022801"/>
    </source>
</evidence>
<evidence type="ECO:0000313" key="12">
    <source>
        <dbReference type="EMBL" id="CAJ1927671.1"/>
    </source>
</evidence>
<evidence type="ECO:0000313" key="13">
    <source>
        <dbReference type="Proteomes" id="UP001189624"/>
    </source>
</evidence>
<evidence type="ECO:0000256" key="7">
    <source>
        <dbReference type="ARBA" id="ARBA00023326"/>
    </source>
</evidence>
<keyword evidence="3 8" id="KW-0378">Hydrolase</keyword>
<protein>
    <recommendedName>
        <fullName evidence="10">Endoglucanase</fullName>
        <ecNumber evidence="10">3.2.1.4</ecNumber>
    </recommendedName>
</protein>
<evidence type="ECO:0000259" key="11">
    <source>
        <dbReference type="Pfam" id="PF00759"/>
    </source>
</evidence>
<keyword evidence="7 8" id="KW-0624">Polysaccharide degradation</keyword>
<evidence type="ECO:0000256" key="8">
    <source>
        <dbReference type="PROSITE-ProRule" id="PRU10059"/>
    </source>
</evidence>
<dbReference type="EMBL" id="OY731399">
    <property type="protein sequence ID" value="CAJ1927671.1"/>
    <property type="molecule type" value="Genomic_DNA"/>
</dbReference>
<feature type="domain" description="Glycoside hydrolase family 9" evidence="11">
    <location>
        <begin position="146"/>
        <end position="592"/>
    </location>
</feature>
<evidence type="ECO:0000256" key="1">
    <source>
        <dbReference type="ARBA" id="ARBA00000966"/>
    </source>
</evidence>
<keyword evidence="6 8" id="KW-0326">Glycosidase</keyword>
<name>A0AA86RVZ7_9FABA</name>
<sequence length="607" mass="66843">MAELANQVVKPLGTRRFPPDLLFVTVALLESLRDLTKLQKIRLFLGKPPKRNIVNHVGVGDEEGGVTNTENKHKRLKGDMEYMCLVHEHPYQAPCIRIELVESYIMGYNLVFIGVFLWSAMVSHNGLAMMDDGKLLSSSGSPNYDYADALDKAILFFEGQRSGKLPSNQRVKWRGDSALSDGKLQNVDLVGGYYDAGDNVKFGWPMAFATSLLSWAAVEYESEISSVNQLGYLQSAIRWGADFILKAHTSPTTLYTQVGDGNADHSCWERPEDMDTPRTVYKIDANSPGTEAAAESAAALSAASIVFKKMDPKYSSTLLSHSKSLFDFADKNRGSYSGSCPFYCSYSGYQDELLWAASWLYKASGESKYLSYTIGNQGWSQAVSEFSWDNKFVGAQTLLTEEFYGGKKDLAKIKSDAESFVCAVMPGSSSQQIKRTPGGLLFTRDSSNLQYATSSTMVLFIFSKILDRNHINGVNCGSAHFTPSQIRGFAKTQVDYILGNNPMKMSYMVGFGSKYPKQLHHRASSIPSIKLHQAKVGCNDGFSDYYNSANPNPNTHVGAIVGGPDSNDHFNDARSDYSHSEPTTYMNAAFVASVSALLGKTLQIKPN</sequence>
<dbReference type="PANTHER" id="PTHR22298">
    <property type="entry name" value="ENDO-1,4-BETA-GLUCANASE"/>
    <property type="match status" value="1"/>
</dbReference>
<dbReference type="GO" id="GO:0030245">
    <property type="term" value="P:cellulose catabolic process"/>
    <property type="evidence" value="ECO:0007669"/>
    <property type="project" value="UniProtKB-KW"/>
</dbReference>
<dbReference type="PROSITE" id="PS00698">
    <property type="entry name" value="GH9_3"/>
    <property type="match status" value="1"/>
</dbReference>
<keyword evidence="4 10" id="KW-0136">Cellulose degradation</keyword>
<dbReference type="Gramene" id="rna-AYBTSS11_LOCUS4107">
    <property type="protein sequence ID" value="CAJ1927671.1"/>
    <property type="gene ID" value="gene-AYBTSS11_LOCUS4107"/>
</dbReference>
<feature type="active site" evidence="9">
    <location>
        <position position="581"/>
    </location>
</feature>
<dbReference type="InterPro" id="IPR001701">
    <property type="entry name" value="Glyco_hydro_9"/>
</dbReference>
<dbReference type="AlphaFoldDB" id="A0AA86RVZ7"/>
<dbReference type="InterPro" id="IPR033126">
    <property type="entry name" value="Glyco_hydro_9_Asp/Glu_AS"/>
</dbReference>
<dbReference type="Pfam" id="PF00759">
    <property type="entry name" value="Glyco_hydro_9"/>
    <property type="match status" value="1"/>
</dbReference>
<reference evidence="12" key="1">
    <citation type="submission" date="2023-10" db="EMBL/GenBank/DDBJ databases">
        <authorList>
            <person name="Domelevo Entfellner J.-B."/>
        </authorList>
    </citation>
    <scope>NUCLEOTIDE SEQUENCE</scope>
</reference>
<dbReference type="EC" id="3.2.1.4" evidence="10"/>
<dbReference type="Gene3D" id="1.50.10.10">
    <property type="match status" value="1"/>
</dbReference>
<dbReference type="InterPro" id="IPR018221">
    <property type="entry name" value="Glyco_hydro_9_His_AS"/>
</dbReference>
<dbReference type="PROSITE" id="PS00592">
    <property type="entry name" value="GH9_2"/>
    <property type="match status" value="1"/>
</dbReference>
<evidence type="ECO:0000256" key="9">
    <source>
        <dbReference type="PROSITE-ProRule" id="PRU10060"/>
    </source>
</evidence>
<accession>A0AA86RVZ7</accession>
<comment type="similarity">
    <text evidence="2 8 10">Belongs to the glycosyl hydrolase 9 (cellulase E) family.</text>
</comment>
<dbReference type="Proteomes" id="UP001189624">
    <property type="component" value="Chromosome 2"/>
</dbReference>
<feature type="active site" evidence="9">
    <location>
        <position position="572"/>
    </location>
</feature>
<evidence type="ECO:0000256" key="6">
    <source>
        <dbReference type="ARBA" id="ARBA00023295"/>
    </source>
</evidence>
<proteinExistence type="inferred from homology"/>
<evidence type="ECO:0000256" key="2">
    <source>
        <dbReference type="ARBA" id="ARBA00007072"/>
    </source>
</evidence>
<keyword evidence="5 8" id="KW-0119">Carbohydrate metabolism</keyword>
<evidence type="ECO:0000256" key="5">
    <source>
        <dbReference type="ARBA" id="ARBA00023277"/>
    </source>
</evidence>
<organism evidence="12 13">
    <name type="scientific">Sphenostylis stenocarpa</name>
    <dbReference type="NCBI Taxonomy" id="92480"/>
    <lineage>
        <taxon>Eukaryota</taxon>
        <taxon>Viridiplantae</taxon>
        <taxon>Streptophyta</taxon>
        <taxon>Embryophyta</taxon>
        <taxon>Tracheophyta</taxon>
        <taxon>Spermatophyta</taxon>
        <taxon>Magnoliopsida</taxon>
        <taxon>eudicotyledons</taxon>
        <taxon>Gunneridae</taxon>
        <taxon>Pentapetalae</taxon>
        <taxon>rosids</taxon>
        <taxon>fabids</taxon>
        <taxon>Fabales</taxon>
        <taxon>Fabaceae</taxon>
        <taxon>Papilionoideae</taxon>
        <taxon>50 kb inversion clade</taxon>
        <taxon>NPAAA clade</taxon>
        <taxon>indigoferoid/millettioid clade</taxon>
        <taxon>Phaseoleae</taxon>
        <taxon>Sphenostylis</taxon>
    </lineage>
</organism>
<gene>
    <name evidence="12" type="ORF">AYBTSS11_LOCUS4107</name>
</gene>
<evidence type="ECO:0000256" key="4">
    <source>
        <dbReference type="ARBA" id="ARBA00023001"/>
    </source>
</evidence>